<dbReference type="EMBL" id="JAYMYQ010000006">
    <property type="protein sequence ID" value="KAK7324280.1"/>
    <property type="molecule type" value="Genomic_DNA"/>
</dbReference>
<evidence type="ECO:0000313" key="1">
    <source>
        <dbReference type="EMBL" id="KAK7324280.1"/>
    </source>
</evidence>
<dbReference type="Proteomes" id="UP001367508">
    <property type="component" value="Unassembled WGS sequence"/>
</dbReference>
<gene>
    <name evidence="1" type="ORF">VNO77_27812</name>
</gene>
<reference evidence="1 2" key="1">
    <citation type="submission" date="2024-01" db="EMBL/GenBank/DDBJ databases">
        <title>The genomes of 5 underutilized Papilionoideae crops provide insights into root nodulation and disease resistanc.</title>
        <authorList>
            <person name="Jiang F."/>
        </authorList>
    </citation>
    <scope>NUCLEOTIDE SEQUENCE [LARGE SCALE GENOMIC DNA]</scope>
    <source>
        <strain evidence="1">LVBAO_FW01</strain>
        <tissue evidence="1">Leaves</tissue>
    </source>
</reference>
<organism evidence="1 2">
    <name type="scientific">Canavalia gladiata</name>
    <name type="common">Sword bean</name>
    <name type="synonym">Dolichos gladiatus</name>
    <dbReference type="NCBI Taxonomy" id="3824"/>
    <lineage>
        <taxon>Eukaryota</taxon>
        <taxon>Viridiplantae</taxon>
        <taxon>Streptophyta</taxon>
        <taxon>Embryophyta</taxon>
        <taxon>Tracheophyta</taxon>
        <taxon>Spermatophyta</taxon>
        <taxon>Magnoliopsida</taxon>
        <taxon>eudicotyledons</taxon>
        <taxon>Gunneridae</taxon>
        <taxon>Pentapetalae</taxon>
        <taxon>rosids</taxon>
        <taxon>fabids</taxon>
        <taxon>Fabales</taxon>
        <taxon>Fabaceae</taxon>
        <taxon>Papilionoideae</taxon>
        <taxon>50 kb inversion clade</taxon>
        <taxon>NPAAA clade</taxon>
        <taxon>indigoferoid/millettioid clade</taxon>
        <taxon>Phaseoleae</taxon>
        <taxon>Canavalia</taxon>
    </lineage>
</organism>
<evidence type="ECO:0000313" key="2">
    <source>
        <dbReference type="Proteomes" id="UP001367508"/>
    </source>
</evidence>
<dbReference type="AlphaFoldDB" id="A0AAN9KUT8"/>
<proteinExistence type="predicted"/>
<sequence length="193" mass="21968">MSRRLRRVMTLPSRICPPMISNLEKSFDSTLTSLSQKSWKLPKPPQFKGLSLVFDLGLDPHLFFCEVFLQSSNRINMIYFWREPRASFLDKAQFPGRICPSESCLFFGYIIYKGQLGYAAVLVMLSNLPPTCNNQEEINGSDTSSEALYLLFFSDMGIGIRMSLHTLIEEPKRTMKANVEVTALDTDPCNVIH</sequence>
<protein>
    <submittedName>
        <fullName evidence="1">Uncharacterized protein</fullName>
    </submittedName>
</protein>
<comment type="caution">
    <text evidence="1">The sequence shown here is derived from an EMBL/GenBank/DDBJ whole genome shotgun (WGS) entry which is preliminary data.</text>
</comment>
<accession>A0AAN9KUT8</accession>
<keyword evidence="2" id="KW-1185">Reference proteome</keyword>
<name>A0AAN9KUT8_CANGL</name>